<proteinExistence type="predicted"/>
<organism evidence="2 3">
    <name type="scientific">Cohnella faecalis</name>
    <dbReference type="NCBI Taxonomy" id="2315694"/>
    <lineage>
        <taxon>Bacteria</taxon>
        <taxon>Bacillati</taxon>
        <taxon>Bacillota</taxon>
        <taxon>Bacilli</taxon>
        <taxon>Bacillales</taxon>
        <taxon>Paenibacillaceae</taxon>
        <taxon>Cohnella</taxon>
    </lineage>
</organism>
<dbReference type="Proteomes" id="UP000266340">
    <property type="component" value="Unassembled WGS sequence"/>
</dbReference>
<name>A0A398CPK7_9BACL</name>
<dbReference type="Pfam" id="PF25198">
    <property type="entry name" value="Spore_GerAC_N"/>
    <property type="match status" value="1"/>
</dbReference>
<comment type="caution">
    <text evidence="2">The sequence shown here is derived from an EMBL/GenBank/DDBJ whole genome shotgun (WGS) entry which is preliminary data.</text>
</comment>
<dbReference type="InterPro" id="IPR057336">
    <property type="entry name" value="GerAC_N"/>
</dbReference>
<keyword evidence="3" id="KW-1185">Reference proteome</keyword>
<gene>
    <name evidence="2" type="ORF">D3H35_00655</name>
</gene>
<protein>
    <recommendedName>
        <fullName evidence="1">Spore germination protein N-terminal domain-containing protein</fullName>
    </recommendedName>
</protein>
<feature type="domain" description="Spore germination protein N-terminal" evidence="1">
    <location>
        <begin position="2"/>
        <end position="84"/>
    </location>
</feature>
<evidence type="ECO:0000313" key="3">
    <source>
        <dbReference type="Proteomes" id="UP000266340"/>
    </source>
</evidence>
<sequence length="94" mass="10338">MYMQVLNFTNVAKTENAELGKSIPIWVGKSTGKTLAEALGKIKETSQKSVYWGHVKVIVLTEDVLKRPINEVIEAITGTAKFGTTLTSSVRKRS</sequence>
<reference evidence="2 3" key="1">
    <citation type="submission" date="2018-09" db="EMBL/GenBank/DDBJ databases">
        <title>Cohnella cavernae sp. nov., isolated from a karst cave.</title>
        <authorList>
            <person name="Zhu H."/>
        </authorList>
    </citation>
    <scope>NUCLEOTIDE SEQUENCE [LARGE SCALE GENOMIC DNA]</scope>
    <source>
        <strain evidence="2 3">K2E09-144</strain>
    </source>
</reference>
<evidence type="ECO:0000259" key="1">
    <source>
        <dbReference type="Pfam" id="PF25198"/>
    </source>
</evidence>
<dbReference type="AlphaFoldDB" id="A0A398CPK7"/>
<evidence type="ECO:0000313" key="2">
    <source>
        <dbReference type="EMBL" id="RIE05336.1"/>
    </source>
</evidence>
<dbReference type="OrthoDB" id="2380468at2"/>
<accession>A0A398CPK7</accession>
<dbReference type="EMBL" id="QXJM01000007">
    <property type="protein sequence ID" value="RIE05336.1"/>
    <property type="molecule type" value="Genomic_DNA"/>
</dbReference>
<dbReference type="RefSeq" id="WP_119147337.1">
    <property type="nucleotide sequence ID" value="NZ_QXJM01000007.1"/>
</dbReference>